<gene>
    <name evidence="1" type="ORF">MNBD_ALPHA07-1029</name>
</gene>
<dbReference type="Pfam" id="PF10722">
    <property type="entry name" value="YbjN"/>
    <property type="match status" value="1"/>
</dbReference>
<protein>
    <recommendedName>
        <fullName evidence="2">YbjN domain-containing protein</fullName>
    </recommendedName>
</protein>
<accession>A0A3B0RZK7</accession>
<dbReference type="InterPro" id="IPR019660">
    <property type="entry name" value="Put_sensory_transdc_reg_YbjN"/>
</dbReference>
<proteinExistence type="predicted"/>
<organism evidence="1">
    <name type="scientific">hydrothermal vent metagenome</name>
    <dbReference type="NCBI Taxonomy" id="652676"/>
    <lineage>
        <taxon>unclassified sequences</taxon>
        <taxon>metagenomes</taxon>
        <taxon>ecological metagenomes</taxon>
    </lineage>
</organism>
<reference evidence="1" key="1">
    <citation type="submission" date="2018-06" db="EMBL/GenBank/DDBJ databases">
        <authorList>
            <person name="Zhirakovskaya E."/>
        </authorList>
    </citation>
    <scope>NUCLEOTIDE SEQUENCE</scope>
</reference>
<sequence>MNINLGIVGAMSAAVLMGTASLAEVTASNASTILDALHEYGYTGTMEKDSDGDPKIASKVSKTDFDVYFYGCTENTNCKSVIFKAGYNLKNGISALKINEWNRNKRFSRAYIDDESDPFLEMDVNLDYDGVGSENFQDTLDWWRVSVENFEDFIDW</sequence>
<name>A0A3B0RZK7_9ZZZZ</name>
<dbReference type="EMBL" id="UOEG01000148">
    <property type="protein sequence ID" value="VAV96471.1"/>
    <property type="molecule type" value="Genomic_DNA"/>
</dbReference>
<dbReference type="AlphaFoldDB" id="A0A3B0RZK7"/>
<evidence type="ECO:0008006" key="2">
    <source>
        <dbReference type="Google" id="ProtNLM"/>
    </source>
</evidence>
<dbReference type="CDD" id="cd17511">
    <property type="entry name" value="YbjN_AmyR-like"/>
    <property type="match status" value="1"/>
</dbReference>
<evidence type="ECO:0000313" key="1">
    <source>
        <dbReference type="EMBL" id="VAV96471.1"/>
    </source>
</evidence>